<name>A0AA87LTE1_9BACL</name>
<gene>
    <name evidence="1" type="ORF">A1A1_16790</name>
</gene>
<reference evidence="1 2" key="1">
    <citation type="journal article" date="2012" name="J. Bacteriol.">
        <title>Genome Sequence of the Antarctic Psychrophile Bacterium Planococcus antarcticus DSM 14505.</title>
        <authorList>
            <person name="Margolles A."/>
            <person name="Gueimonde M."/>
            <person name="Sanchez B."/>
        </authorList>
    </citation>
    <scope>NUCLEOTIDE SEQUENCE [LARGE SCALE GENOMIC DNA]</scope>
    <source>
        <strain evidence="1 2">DSM 14505</strain>
    </source>
</reference>
<organism evidence="1 2">
    <name type="scientific">Planococcus antarcticus DSM 14505</name>
    <dbReference type="NCBI Taxonomy" id="1185653"/>
    <lineage>
        <taxon>Bacteria</taxon>
        <taxon>Bacillati</taxon>
        <taxon>Bacillota</taxon>
        <taxon>Bacilli</taxon>
        <taxon>Bacillales</taxon>
        <taxon>Caryophanaceae</taxon>
        <taxon>Planococcus</taxon>
    </lineage>
</organism>
<feature type="non-terminal residue" evidence="1">
    <location>
        <position position="1"/>
    </location>
</feature>
<sequence length="54" mass="6333">PPVPRKRHSFDLDVRLVKQLKLKSVQDDKPLYETVEEAIRLYLLKDNDEDGQAL</sequence>
<dbReference type="Proteomes" id="UP000004725">
    <property type="component" value="Unassembled WGS sequence"/>
</dbReference>
<dbReference type="InterPro" id="IPR013321">
    <property type="entry name" value="Arc_rbn_hlx_hlx"/>
</dbReference>
<dbReference type="EMBL" id="AJYB01000080">
    <property type="protein sequence ID" value="EIM05340.1"/>
    <property type="molecule type" value="Genomic_DNA"/>
</dbReference>
<accession>A0AA87LTE1</accession>
<protein>
    <submittedName>
        <fullName evidence="1">Uncharacterized protein</fullName>
    </submittedName>
</protein>
<dbReference type="Gene3D" id="1.10.1220.10">
    <property type="entry name" value="Met repressor-like"/>
    <property type="match status" value="1"/>
</dbReference>
<proteinExistence type="predicted"/>
<dbReference type="AlphaFoldDB" id="A0AA87LTE1"/>
<dbReference type="GO" id="GO:0006355">
    <property type="term" value="P:regulation of DNA-templated transcription"/>
    <property type="evidence" value="ECO:0007669"/>
    <property type="project" value="InterPro"/>
</dbReference>
<comment type="caution">
    <text evidence="1">The sequence shown here is derived from an EMBL/GenBank/DDBJ whole genome shotgun (WGS) entry which is preliminary data.</text>
</comment>
<evidence type="ECO:0000313" key="2">
    <source>
        <dbReference type="Proteomes" id="UP000004725"/>
    </source>
</evidence>
<evidence type="ECO:0000313" key="1">
    <source>
        <dbReference type="EMBL" id="EIM05340.1"/>
    </source>
</evidence>